<evidence type="ECO:0000313" key="1">
    <source>
        <dbReference type="EMBL" id="GIL68236.1"/>
    </source>
</evidence>
<dbReference type="EMBL" id="BNCO01000112">
    <property type="protein sequence ID" value="GIL68236.1"/>
    <property type="molecule type" value="Genomic_DNA"/>
</dbReference>
<proteinExistence type="predicted"/>
<comment type="caution">
    <text evidence="1">The sequence shown here is derived from an EMBL/GenBank/DDBJ whole genome shotgun (WGS) entry which is preliminary data.</text>
</comment>
<accession>A0A8J4FBN2</accession>
<evidence type="ECO:0000313" key="2">
    <source>
        <dbReference type="Proteomes" id="UP000747399"/>
    </source>
</evidence>
<keyword evidence="2" id="KW-1185">Reference proteome</keyword>
<name>A0A8J4FBN2_9CHLO</name>
<dbReference type="AlphaFoldDB" id="A0A8J4FBN2"/>
<reference evidence="1" key="1">
    <citation type="journal article" date="2021" name="Proc. Natl. Acad. Sci. U.S.A.">
        <title>Three genomes in the algal genus Volvox reveal the fate of a haploid sex-determining region after a transition to homothallism.</title>
        <authorList>
            <person name="Yamamoto K."/>
            <person name="Hamaji T."/>
            <person name="Kawai-Toyooka H."/>
            <person name="Matsuzaki R."/>
            <person name="Takahashi F."/>
            <person name="Nishimura Y."/>
            <person name="Kawachi M."/>
            <person name="Noguchi H."/>
            <person name="Minakuchi Y."/>
            <person name="Umen J.G."/>
            <person name="Toyoda A."/>
            <person name="Nozaki H."/>
        </authorList>
    </citation>
    <scope>NUCLEOTIDE SEQUENCE</scope>
    <source>
        <strain evidence="1">NIES-3780</strain>
    </source>
</reference>
<dbReference type="Proteomes" id="UP000747399">
    <property type="component" value="Unassembled WGS sequence"/>
</dbReference>
<protein>
    <submittedName>
        <fullName evidence="1">Uncharacterized protein</fullName>
    </submittedName>
</protein>
<gene>
    <name evidence="1" type="ORF">Vafri_21486</name>
</gene>
<organism evidence="1 2">
    <name type="scientific">Volvox africanus</name>
    <dbReference type="NCBI Taxonomy" id="51714"/>
    <lineage>
        <taxon>Eukaryota</taxon>
        <taxon>Viridiplantae</taxon>
        <taxon>Chlorophyta</taxon>
        <taxon>core chlorophytes</taxon>
        <taxon>Chlorophyceae</taxon>
        <taxon>CS clade</taxon>
        <taxon>Chlamydomonadales</taxon>
        <taxon>Volvocaceae</taxon>
        <taxon>Volvox</taxon>
    </lineage>
</organism>
<sequence length="101" mass="11422">MITRTPSLRGHLPALAFRLATSRPTNLLSFLYQICKLLVCTFNLAKARGRRRVAVCRDEARGCGADYLPINKYNALNYNNVHATRTPACVNMTHCECEHRT</sequence>